<evidence type="ECO:0000256" key="1">
    <source>
        <dbReference type="SAM" id="MobiDB-lite"/>
    </source>
</evidence>
<gene>
    <name evidence="2" type="ORF">ACFQDH_11485</name>
</gene>
<evidence type="ECO:0000313" key="3">
    <source>
        <dbReference type="Proteomes" id="UP001596298"/>
    </source>
</evidence>
<name>A0ABW2AGH1_9MICO</name>
<feature type="region of interest" description="Disordered" evidence="1">
    <location>
        <begin position="1"/>
        <end position="25"/>
    </location>
</feature>
<accession>A0ABW2AGH1</accession>
<proteinExistence type="predicted"/>
<protein>
    <recommendedName>
        <fullName evidence="4">YbjN domain-containing protein</fullName>
    </recommendedName>
</protein>
<keyword evidence="3" id="KW-1185">Reference proteome</keyword>
<organism evidence="2 3">
    <name type="scientific">Flexivirga alba</name>
    <dbReference type="NCBI Taxonomy" id="702742"/>
    <lineage>
        <taxon>Bacteria</taxon>
        <taxon>Bacillati</taxon>
        <taxon>Actinomycetota</taxon>
        <taxon>Actinomycetes</taxon>
        <taxon>Micrococcales</taxon>
        <taxon>Dermacoccaceae</taxon>
        <taxon>Flexivirga</taxon>
    </lineage>
</organism>
<reference evidence="3" key="1">
    <citation type="journal article" date="2019" name="Int. J. Syst. Evol. Microbiol.">
        <title>The Global Catalogue of Microorganisms (GCM) 10K type strain sequencing project: providing services to taxonomists for standard genome sequencing and annotation.</title>
        <authorList>
            <consortium name="The Broad Institute Genomics Platform"/>
            <consortium name="The Broad Institute Genome Sequencing Center for Infectious Disease"/>
            <person name="Wu L."/>
            <person name="Ma J."/>
        </authorList>
    </citation>
    <scope>NUCLEOTIDE SEQUENCE [LARGE SCALE GENOMIC DNA]</scope>
    <source>
        <strain evidence="3">CCUG 58127</strain>
    </source>
</reference>
<comment type="caution">
    <text evidence="2">The sequence shown here is derived from an EMBL/GenBank/DDBJ whole genome shotgun (WGS) entry which is preliminary data.</text>
</comment>
<dbReference type="Proteomes" id="UP001596298">
    <property type="component" value="Unassembled WGS sequence"/>
</dbReference>
<sequence length="182" mass="19478">MTDPTSLPNFAPPASAPSAPAGDGQLQKRVMDALQEEGFRPELDADGDVSYKVEGQQLFVRCVDGEPAMMRIFGQWQITDDLPQDITKQLLAANDVSLSLNIVKTGLANGNLIVTGEHLVSPADDVKTLVQSTTQMVLTAVQLWHQAVTSDGPHAANSDEPPAVAQVMANAMQSDANEQQQQ</sequence>
<evidence type="ECO:0000313" key="2">
    <source>
        <dbReference type="EMBL" id="MFC6705872.1"/>
    </source>
</evidence>
<dbReference type="EMBL" id="JBHSWH010000001">
    <property type="protein sequence ID" value="MFC6705872.1"/>
    <property type="molecule type" value="Genomic_DNA"/>
</dbReference>
<evidence type="ECO:0008006" key="4">
    <source>
        <dbReference type="Google" id="ProtNLM"/>
    </source>
</evidence>
<dbReference type="RefSeq" id="WP_382401400.1">
    <property type="nucleotide sequence ID" value="NZ_JBHSWH010000001.1"/>
</dbReference>